<proteinExistence type="predicted"/>
<name>A3IIE2_9CHRO</name>
<dbReference type="AlphaFoldDB" id="A3IIE2"/>
<protein>
    <submittedName>
        <fullName evidence="1">Uncharacterized protein</fullName>
    </submittedName>
</protein>
<accession>A3IIE2</accession>
<reference evidence="1 2" key="1">
    <citation type="submission" date="2007-03" db="EMBL/GenBank/DDBJ databases">
        <authorList>
            <person name="Stal L."/>
            <person name="Ferriera S."/>
            <person name="Johnson J."/>
            <person name="Kravitz S."/>
            <person name="Beeson K."/>
            <person name="Sutton G."/>
            <person name="Rogers Y.-H."/>
            <person name="Friedman R."/>
            <person name="Frazier M."/>
            <person name="Venter J.C."/>
        </authorList>
    </citation>
    <scope>NUCLEOTIDE SEQUENCE [LARGE SCALE GENOMIC DNA]</scope>
    <source>
        <strain evidence="1 2">CCY0110</strain>
    </source>
</reference>
<dbReference type="Proteomes" id="UP000003781">
    <property type="component" value="Unassembled WGS sequence"/>
</dbReference>
<keyword evidence="2" id="KW-1185">Reference proteome</keyword>
<evidence type="ECO:0000313" key="2">
    <source>
        <dbReference type="Proteomes" id="UP000003781"/>
    </source>
</evidence>
<gene>
    <name evidence="1" type="ORF">CY0110_17302</name>
</gene>
<evidence type="ECO:0000313" key="1">
    <source>
        <dbReference type="EMBL" id="EAZ93574.1"/>
    </source>
</evidence>
<dbReference type="EMBL" id="AAXW01000002">
    <property type="protein sequence ID" value="EAZ93574.1"/>
    <property type="molecule type" value="Genomic_DNA"/>
</dbReference>
<organism evidence="1 2">
    <name type="scientific">Crocosphaera chwakensis CCY0110</name>
    <dbReference type="NCBI Taxonomy" id="391612"/>
    <lineage>
        <taxon>Bacteria</taxon>
        <taxon>Bacillati</taxon>
        <taxon>Cyanobacteriota</taxon>
        <taxon>Cyanophyceae</taxon>
        <taxon>Oscillatoriophycideae</taxon>
        <taxon>Chroococcales</taxon>
        <taxon>Aphanothecaceae</taxon>
        <taxon>Crocosphaera</taxon>
        <taxon>Crocosphaera chwakensis</taxon>
    </lineage>
</organism>
<sequence>MCINFDRKVNIFKSIKNKQLIEFSCSIS</sequence>
<comment type="caution">
    <text evidence="1">The sequence shown here is derived from an EMBL/GenBank/DDBJ whole genome shotgun (WGS) entry which is preliminary data.</text>
</comment>